<accession>A0AAV5K2I7</accession>
<dbReference type="EMBL" id="BPVZ01000047">
    <property type="protein sequence ID" value="GKV17130.1"/>
    <property type="molecule type" value="Genomic_DNA"/>
</dbReference>
<dbReference type="Proteomes" id="UP001054252">
    <property type="component" value="Unassembled WGS sequence"/>
</dbReference>
<dbReference type="AlphaFoldDB" id="A0AAV5K2I7"/>
<name>A0AAV5K2I7_9ROSI</name>
<evidence type="ECO:0000313" key="2">
    <source>
        <dbReference type="EMBL" id="GKV17130.1"/>
    </source>
</evidence>
<keyword evidence="1" id="KW-0732">Signal</keyword>
<proteinExistence type="predicted"/>
<feature type="chain" id="PRO_5043573954" evidence="1">
    <location>
        <begin position="20"/>
        <end position="54"/>
    </location>
</feature>
<reference evidence="2 3" key="1">
    <citation type="journal article" date="2021" name="Commun. Biol.">
        <title>The genome of Shorea leprosula (Dipterocarpaceae) highlights the ecological relevance of drought in aseasonal tropical rainforests.</title>
        <authorList>
            <person name="Ng K.K.S."/>
            <person name="Kobayashi M.J."/>
            <person name="Fawcett J.A."/>
            <person name="Hatakeyama M."/>
            <person name="Paape T."/>
            <person name="Ng C.H."/>
            <person name="Ang C.C."/>
            <person name="Tnah L.H."/>
            <person name="Lee C.T."/>
            <person name="Nishiyama T."/>
            <person name="Sese J."/>
            <person name="O'Brien M.J."/>
            <person name="Copetti D."/>
            <person name="Mohd Noor M.I."/>
            <person name="Ong R.C."/>
            <person name="Putra M."/>
            <person name="Sireger I.Z."/>
            <person name="Indrioko S."/>
            <person name="Kosugi Y."/>
            <person name="Izuno A."/>
            <person name="Isagi Y."/>
            <person name="Lee S.L."/>
            <person name="Shimizu K.K."/>
        </authorList>
    </citation>
    <scope>NUCLEOTIDE SEQUENCE [LARGE SCALE GENOMIC DNA]</scope>
    <source>
        <strain evidence="2">214</strain>
    </source>
</reference>
<protein>
    <submittedName>
        <fullName evidence="2">Uncharacterized protein</fullName>
    </submittedName>
</protein>
<sequence length="54" mass="6163">MWVHSNFHFFQLLVVPVEAPQFSASSSPHTRQLQPCLLRISSRLASLISEKLID</sequence>
<comment type="caution">
    <text evidence="2">The sequence shown here is derived from an EMBL/GenBank/DDBJ whole genome shotgun (WGS) entry which is preliminary data.</text>
</comment>
<evidence type="ECO:0000313" key="3">
    <source>
        <dbReference type="Proteomes" id="UP001054252"/>
    </source>
</evidence>
<gene>
    <name evidence="2" type="ORF">SLEP1_g27672</name>
</gene>
<keyword evidence="3" id="KW-1185">Reference proteome</keyword>
<feature type="signal peptide" evidence="1">
    <location>
        <begin position="1"/>
        <end position="19"/>
    </location>
</feature>
<evidence type="ECO:0000256" key="1">
    <source>
        <dbReference type="SAM" id="SignalP"/>
    </source>
</evidence>
<organism evidence="2 3">
    <name type="scientific">Rubroshorea leprosula</name>
    <dbReference type="NCBI Taxonomy" id="152421"/>
    <lineage>
        <taxon>Eukaryota</taxon>
        <taxon>Viridiplantae</taxon>
        <taxon>Streptophyta</taxon>
        <taxon>Embryophyta</taxon>
        <taxon>Tracheophyta</taxon>
        <taxon>Spermatophyta</taxon>
        <taxon>Magnoliopsida</taxon>
        <taxon>eudicotyledons</taxon>
        <taxon>Gunneridae</taxon>
        <taxon>Pentapetalae</taxon>
        <taxon>rosids</taxon>
        <taxon>malvids</taxon>
        <taxon>Malvales</taxon>
        <taxon>Dipterocarpaceae</taxon>
        <taxon>Rubroshorea</taxon>
    </lineage>
</organism>